<evidence type="ECO:0000313" key="2">
    <source>
        <dbReference type="Proteomes" id="UP001197378"/>
    </source>
</evidence>
<name>A0AAE2YMS8_9PROT</name>
<accession>A0AAE2YMS8</accession>
<reference evidence="1" key="1">
    <citation type="journal article" date="2021" name="ISME J.">
        <title>Genomic evolution of the class Acidithiobacillia: deep-branching Proteobacteria living in extreme acidic conditions.</title>
        <authorList>
            <person name="Moya-Beltran A."/>
            <person name="Beard S."/>
            <person name="Rojas-Villalobos C."/>
            <person name="Issotta F."/>
            <person name="Gallardo Y."/>
            <person name="Ulloa R."/>
            <person name="Giaveno A."/>
            <person name="Degli Esposti M."/>
            <person name="Johnson D.B."/>
            <person name="Quatrini R."/>
        </authorList>
    </citation>
    <scope>NUCLEOTIDE SEQUENCE</scope>
    <source>
        <strain evidence="1">VAN18-1</strain>
    </source>
</reference>
<sequence>MLYGSRRETYRQLFIDYWQRFRAGQPLDAMAQRVVEVIRAHPEYHALLENPEMALEADFPPELGQSNPFAHMSLHVALLELLATGQPPGIVQAYGRLRTRYGEAVAEHRVVDCLGELLWQAQRAGREPDLSALLPCLQADEERETLEGEK</sequence>
<dbReference type="Pfam" id="PF08897">
    <property type="entry name" value="DUF1841"/>
    <property type="match status" value="1"/>
</dbReference>
<dbReference type="Proteomes" id="UP001197378">
    <property type="component" value="Unassembled WGS sequence"/>
</dbReference>
<dbReference type="AlphaFoldDB" id="A0AAE2YMS8"/>
<evidence type="ECO:0000313" key="1">
    <source>
        <dbReference type="EMBL" id="MBU2786701.1"/>
    </source>
</evidence>
<proteinExistence type="predicted"/>
<gene>
    <name evidence="1" type="ORF">HFQ13_00460</name>
</gene>
<organism evidence="1 2">
    <name type="scientific">Igneacidithiobacillus copahuensis</name>
    <dbReference type="NCBI Taxonomy" id="2724909"/>
    <lineage>
        <taxon>Bacteria</taxon>
        <taxon>Pseudomonadati</taxon>
        <taxon>Pseudomonadota</taxon>
        <taxon>Acidithiobacillia</taxon>
        <taxon>Acidithiobacillales</taxon>
        <taxon>Acidithiobacillaceae</taxon>
        <taxon>Igneacidithiobacillus</taxon>
    </lineage>
</organism>
<dbReference type="EMBL" id="JAAXYO010000012">
    <property type="protein sequence ID" value="MBU2786701.1"/>
    <property type="molecule type" value="Genomic_DNA"/>
</dbReference>
<comment type="caution">
    <text evidence="1">The sequence shown here is derived from an EMBL/GenBank/DDBJ whole genome shotgun (WGS) entry which is preliminary data.</text>
</comment>
<dbReference type="InterPro" id="IPR014993">
    <property type="entry name" value="DUF1841"/>
</dbReference>
<keyword evidence="2" id="KW-1185">Reference proteome</keyword>
<protein>
    <submittedName>
        <fullName evidence="1">DUF1841 family protein</fullName>
    </submittedName>
</protein>